<keyword evidence="2" id="KW-0812">Transmembrane</keyword>
<evidence type="ECO:0000313" key="3">
    <source>
        <dbReference type="EMBL" id="ACN33514.1"/>
    </source>
</evidence>
<dbReference type="HOGENOM" id="CLU_1973770_0_0_1"/>
<accession>C0PE98</accession>
<reference evidence="3" key="1">
    <citation type="journal article" date="2009" name="PLoS Genet.">
        <title>Sequencing, mapping, and analysis of 27,455 maize full-length cDNAs.</title>
        <authorList>
            <person name="Soderlund C."/>
            <person name="Descour A."/>
            <person name="Kudrna D."/>
            <person name="Bomhoff M."/>
            <person name="Boyd L."/>
            <person name="Currie J."/>
            <person name="Angelova A."/>
            <person name="Collura K."/>
            <person name="Wissotski M."/>
            <person name="Ashley E."/>
            <person name="Morrow D."/>
            <person name="Fernandes J."/>
            <person name="Walbot V."/>
            <person name="Yu Y."/>
        </authorList>
    </citation>
    <scope>NUCLEOTIDE SEQUENCE</scope>
    <source>
        <strain evidence="3">B73</strain>
    </source>
</reference>
<dbReference type="Gramene" id="Zm00001eb371410_T001">
    <property type="protein sequence ID" value="Zm00001eb371410_P001"/>
    <property type="gene ID" value="Zm00001eb371410"/>
</dbReference>
<dbReference type="AlphaFoldDB" id="C0PE98"/>
<dbReference type="EMBL" id="BT066617">
    <property type="protein sequence ID" value="ACN33514.1"/>
    <property type="molecule type" value="mRNA"/>
</dbReference>
<feature type="transmembrane region" description="Helical" evidence="2">
    <location>
        <begin position="83"/>
        <end position="103"/>
    </location>
</feature>
<reference evidence="5" key="2">
    <citation type="journal article" date="2009" name="Science">
        <title>The B73 maize genome: complexity, diversity, and dynamics.</title>
        <authorList>
            <person name="Schnable P.S."/>
            <person name="Ware D."/>
            <person name="Fulton R.S."/>
            <person name="Stein J.C."/>
            <person name="Wei F."/>
            <person name="Pasternak S."/>
            <person name="Liang C."/>
            <person name="Zhang J."/>
            <person name="Fulton L."/>
            <person name="Graves T.A."/>
            <person name="Minx P."/>
            <person name="Reily A.D."/>
            <person name="Courtney L."/>
            <person name="Kruchowski S.S."/>
            <person name="Tomlinson C."/>
            <person name="Strong C."/>
            <person name="Delehaunty K."/>
            <person name="Fronick C."/>
            <person name="Courtney B."/>
            <person name="Rock S.M."/>
            <person name="Belter E."/>
            <person name="Du F."/>
            <person name="Kim K."/>
            <person name="Abbott R.M."/>
            <person name="Cotton M."/>
            <person name="Levy A."/>
            <person name="Marchetto P."/>
            <person name="Ochoa K."/>
            <person name="Jackson S.M."/>
            <person name="Gillam B."/>
            <person name="Chen W."/>
            <person name="Yan L."/>
            <person name="Higginbotham J."/>
            <person name="Cardenas M."/>
            <person name="Waligorski J."/>
            <person name="Applebaum E."/>
            <person name="Phelps L."/>
            <person name="Falcone J."/>
            <person name="Kanchi K."/>
            <person name="Thane T."/>
            <person name="Scimone A."/>
            <person name="Thane N."/>
            <person name="Henke J."/>
            <person name="Wang T."/>
            <person name="Ruppert J."/>
            <person name="Shah N."/>
            <person name="Rotter K."/>
            <person name="Hodges J."/>
            <person name="Ingenthron E."/>
            <person name="Cordes M."/>
            <person name="Kohlberg S."/>
            <person name="Sgro J."/>
            <person name="Delgado B."/>
            <person name="Mead K."/>
            <person name="Chinwalla A."/>
            <person name="Leonard S."/>
            <person name="Crouse K."/>
            <person name="Collura K."/>
            <person name="Kudrna D."/>
            <person name="Currie J."/>
            <person name="He R."/>
            <person name="Angelova A."/>
            <person name="Rajasekar S."/>
            <person name="Mueller T."/>
            <person name="Lomeli R."/>
            <person name="Scara G."/>
            <person name="Ko A."/>
            <person name="Delaney K."/>
            <person name="Wissotski M."/>
            <person name="Lopez G."/>
            <person name="Campos D."/>
            <person name="Braidotti M."/>
            <person name="Ashley E."/>
            <person name="Golser W."/>
            <person name="Kim H."/>
            <person name="Lee S."/>
            <person name="Lin J."/>
            <person name="Dujmic Z."/>
            <person name="Kim W."/>
            <person name="Talag J."/>
            <person name="Zuccolo A."/>
            <person name="Fan C."/>
            <person name="Sebastian A."/>
            <person name="Kramer M."/>
            <person name="Spiegel L."/>
            <person name="Nascimento L."/>
            <person name="Zutavern T."/>
            <person name="Miller B."/>
            <person name="Ambroise C."/>
            <person name="Muller S."/>
            <person name="Spooner W."/>
            <person name="Narechania A."/>
            <person name="Ren L."/>
            <person name="Wei S."/>
            <person name="Kumari S."/>
            <person name="Faga B."/>
            <person name="Levy M.J."/>
            <person name="McMahan L."/>
            <person name="Van Buren P."/>
            <person name="Vaughn M.W."/>
            <person name="Ying K."/>
            <person name="Yeh C.-T."/>
            <person name="Emrich S.J."/>
            <person name="Jia Y."/>
            <person name="Kalyanaraman A."/>
            <person name="Hsia A.-P."/>
            <person name="Barbazuk W.B."/>
            <person name="Baucom R.S."/>
            <person name="Brutnell T.P."/>
            <person name="Carpita N.C."/>
            <person name="Chaparro C."/>
            <person name="Chia J.-M."/>
            <person name="Deragon J.-M."/>
            <person name="Estill J.C."/>
            <person name="Fu Y."/>
            <person name="Jeddeloh J.A."/>
            <person name="Han Y."/>
            <person name="Lee H."/>
            <person name="Li P."/>
            <person name="Lisch D.R."/>
            <person name="Liu S."/>
            <person name="Liu Z."/>
            <person name="Nagel D.H."/>
            <person name="McCann M.C."/>
            <person name="SanMiguel P."/>
            <person name="Myers A.M."/>
            <person name="Nettleton D."/>
            <person name="Nguyen J."/>
            <person name="Penning B.W."/>
            <person name="Ponnala L."/>
            <person name="Schneider K.L."/>
            <person name="Schwartz D.C."/>
            <person name="Sharma A."/>
            <person name="Soderlund C."/>
            <person name="Springer N.M."/>
            <person name="Sun Q."/>
            <person name="Wang H."/>
            <person name="Waterman M."/>
            <person name="Westerman R."/>
            <person name="Wolfgruber T.K."/>
            <person name="Yang L."/>
            <person name="Yu Y."/>
            <person name="Zhang L."/>
            <person name="Zhou S."/>
            <person name="Zhu Q."/>
            <person name="Bennetzen J.L."/>
            <person name="Dawe R.K."/>
            <person name="Jiang J."/>
            <person name="Jiang N."/>
            <person name="Presting G.G."/>
            <person name="Wessler S.R."/>
            <person name="Aluru S."/>
            <person name="Martienssen R.A."/>
            <person name="Clifton S.W."/>
            <person name="McCombie W.R."/>
            <person name="Wing R.A."/>
            <person name="Wilson R.K."/>
        </authorList>
    </citation>
    <scope>NUCLEOTIDE SEQUENCE [LARGE SCALE GENOMIC DNA]</scope>
    <source>
        <strain evidence="5">cv. B73</strain>
    </source>
</reference>
<keyword evidence="5" id="KW-1185">Reference proteome</keyword>
<proteinExistence type="evidence at transcript level"/>
<feature type="compositionally biased region" description="Low complexity" evidence="1">
    <location>
        <begin position="13"/>
        <end position="23"/>
    </location>
</feature>
<dbReference type="Proteomes" id="UP000007305">
    <property type="component" value="Chromosome 9"/>
</dbReference>
<evidence type="ECO:0000256" key="1">
    <source>
        <dbReference type="SAM" id="MobiDB-lite"/>
    </source>
</evidence>
<protein>
    <submittedName>
        <fullName evidence="3 4">Uncharacterized protein</fullName>
    </submittedName>
</protein>
<evidence type="ECO:0000313" key="4">
    <source>
        <dbReference type="EnsemblPlants" id="Zm00001eb371410_P001"/>
    </source>
</evidence>
<feature type="region of interest" description="Disordered" evidence="1">
    <location>
        <begin position="1"/>
        <end position="27"/>
    </location>
</feature>
<reference evidence="4" key="3">
    <citation type="submission" date="2019-07" db="EMBL/GenBank/DDBJ databases">
        <authorList>
            <person name="Seetharam A."/>
            <person name="Woodhouse M."/>
            <person name="Cannon E."/>
        </authorList>
    </citation>
    <scope>NUCLEOTIDE SEQUENCE [LARGE SCALE GENOMIC DNA]</scope>
    <source>
        <strain evidence="4">cv. B73</strain>
    </source>
</reference>
<evidence type="ECO:0000256" key="2">
    <source>
        <dbReference type="SAM" id="Phobius"/>
    </source>
</evidence>
<organism evidence="3">
    <name type="scientific">Zea mays</name>
    <name type="common">Maize</name>
    <dbReference type="NCBI Taxonomy" id="4577"/>
    <lineage>
        <taxon>Eukaryota</taxon>
        <taxon>Viridiplantae</taxon>
        <taxon>Streptophyta</taxon>
        <taxon>Embryophyta</taxon>
        <taxon>Tracheophyta</taxon>
        <taxon>Spermatophyta</taxon>
        <taxon>Magnoliopsida</taxon>
        <taxon>Liliopsida</taxon>
        <taxon>Poales</taxon>
        <taxon>Poaceae</taxon>
        <taxon>PACMAD clade</taxon>
        <taxon>Panicoideae</taxon>
        <taxon>Andropogonodae</taxon>
        <taxon>Andropogoneae</taxon>
        <taxon>Tripsacinae</taxon>
        <taxon>Zea</taxon>
    </lineage>
</organism>
<name>C0PE98_MAIZE</name>
<reference evidence="4" key="4">
    <citation type="submission" date="2021-05" db="UniProtKB">
        <authorList>
            <consortium name="EnsemblPlants"/>
        </authorList>
    </citation>
    <scope>IDENTIFICATION</scope>
    <source>
        <strain evidence="4">cv. B73</strain>
    </source>
</reference>
<sequence length="127" mass="13915">MAEARVVRGAVAPSPRSGRRPGPLNTQLPVRPQCALFSLSCRRRSVTAPSARAACLWPGHSPSATALIYHGLAHRQPARTLPWLSLSARAVVALSSFVFMWWIQQRRRLLYGVHGRLCHPKSDSGVG</sequence>
<evidence type="ECO:0000313" key="5">
    <source>
        <dbReference type="Proteomes" id="UP000007305"/>
    </source>
</evidence>
<keyword evidence="2" id="KW-1133">Transmembrane helix</keyword>
<keyword evidence="2" id="KW-0472">Membrane</keyword>
<dbReference type="EnsemblPlants" id="Zm00001eb371410_T001">
    <property type="protein sequence ID" value="Zm00001eb371410_P001"/>
    <property type="gene ID" value="Zm00001eb371410"/>
</dbReference>